<dbReference type="AlphaFoldDB" id="A0A6G9QKA4"/>
<protein>
    <submittedName>
        <fullName evidence="2">Glutathione S-transferase</fullName>
    </submittedName>
</protein>
<dbReference type="InterPro" id="IPR004045">
    <property type="entry name" value="Glutathione_S-Trfase_N"/>
</dbReference>
<organism evidence="2 3">
    <name type="scientific">Shewanella aestuarii</name>
    <dbReference type="NCBI Taxonomy" id="1028752"/>
    <lineage>
        <taxon>Bacteria</taxon>
        <taxon>Pseudomonadati</taxon>
        <taxon>Pseudomonadota</taxon>
        <taxon>Gammaproteobacteria</taxon>
        <taxon>Alteromonadales</taxon>
        <taxon>Shewanellaceae</taxon>
        <taxon>Shewanella</taxon>
    </lineage>
</organism>
<dbReference type="InterPro" id="IPR040079">
    <property type="entry name" value="Glutathione_S-Trfase"/>
</dbReference>
<evidence type="ECO:0000313" key="2">
    <source>
        <dbReference type="EMBL" id="QIR14299.1"/>
    </source>
</evidence>
<dbReference type="InterPro" id="IPR050983">
    <property type="entry name" value="GST_Omega/HSP26"/>
</dbReference>
<dbReference type="Pfam" id="PF13410">
    <property type="entry name" value="GST_C_2"/>
    <property type="match status" value="1"/>
</dbReference>
<accession>A0A6G9QKA4</accession>
<dbReference type="Proteomes" id="UP000502608">
    <property type="component" value="Chromosome"/>
</dbReference>
<keyword evidence="3" id="KW-1185">Reference proteome</keyword>
<dbReference type="RefSeq" id="WP_167676918.1">
    <property type="nucleotide sequence ID" value="NZ_CP050313.1"/>
</dbReference>
<feature type="domain" description="GST N-terminal" evidence="1">
    <location>
        <begin position="1"/>
        <end position="82"/>
    </location>
</feature>
<keyword evidence="2" id="KW-0808">Transferase</keyword>
<dbReference type="SUPFAM" id="SSF47616">
    <property type="entry name" value="GST C-terminal domain-like"/>
    <property type="match status" value="1"/>
</dbReference>
<gene>
    <name evidence="2" type="ORF">HBH39_07200</name>
</gene>
<dbReference type="PROSITE" id="PS50404">
    <property type="entry name" value="GST_NTER"/>
    <property type="match status" value="1"/>
</dbReference>
<dbReference type="PANTHER" id="PTHR43968">
    <property type="match status" value="1"/>
</dbReference>
<dbReference type="SFLD" id="SFLDS00019">
    <property type="entry name" value="Glutathione_Transferase_(cytos"/>
    <property type="match status" value="1"/>
</dbReference>
<dbReference type="InterPro" id="IPR036282">
    <property type="entry name" value="Glutathione-S-Trfase_C_sf"/>
</dbReference>
<sequence>MNYLYSFRRCPYAMRARIGLHLSRLNPAVREIELKNKPSHMLEISPKGTVPILVYQGESSPQIIAESIDIFKFAINHFPTDTSPYLNQKQYQLLQKSLNDEDSNNLIFVHDSQFKPWLDKYKYADRHPQMSQIEYRIQAEVFIKELEAKLTKNEYLFAASPTFADFAIFPFIRQFAAVDQQAFAISNYVHTETWLAKLISSELFIQVMKKYPIWLPTQETIYLK</sequence>
<dbReference type="Pfam" id="PF13417">
    <property type="entry name" value="GST_N_3"/>
    <property type="match status" value="1"/>
</dbReference>
<dbReference type="InterPro" id="IPR036249">
    <property type="entry name" value="Thioredoxin-like_sf"/>
</dbReference>
<dbReference type="GO" id="GO:0005737">
    <property type="term" value="C:cytoplasm"/>
    <property type="evidence" value="ECO:0007669"/>
    <property type="project" value="TreeGrafter"/>
</dbReference>
<dbReference type="GO" id="GO:0016740">
    <property type="term" value="F:transferase activity"/>
    <property type="evidence" value="ECO:0007669"/>
    <property type="project" value="UniProtKB-KW"/>
</dbReference>
<name>A0A6G9QKA4_9GAMM</name>
<dbReference type="CDD" id="cd03196">
    <property type="entry name" value="GST_C_5"/>
    <property type="match status" value="1"/>
</dbReference>
<dbReference type="Gene3D" id="1.20.1050.10">
    <property type="match status" value="1"/>
</dbReference>
<dbReference type="EMBL" id="CP050313">
    <property type="protein sequence ID" value="QIR14299.1"/>
    <property type="molecule type" value="Genomic_DNA"/>
</dbReference>
<reference evidence="2 3" key="1">
    <citation type="submission" date="2020-03" db="EMBL/GenBank/DDBJ databases">
        <title>Complete genome sequence of Shewanella sp.</title>
        <authorList>
            <person name="Kim Y.-S."/>
            <person name="Kim S.-J."/>
            <person name="Jung H.-K."/>
            <person name="Kim K.-H."/>
        </authorList>
    </citation>
    <scope>NUCLEOTIDE SEQUENCE [LARGE SCALE GENOMIC DNA]</scope>
    <source>
        <strain evidence="2 3">PN3F2</strain>
    </source>
</reference>
<dbReference type="SUPFAM" id="SSF52833">
    <property type="entry name" value="Thioredoxin-like"/>
    <property type="match status" value="1"/>
</dbReference>
<evidence type="ECO:0000259" key="1">
    <source>
        <dbReference type="PROSITE" id="PS50404"/>
    </source>
</evidence>
<dbReference type="KEGG" id="saes:HBH39_07200"/>
<dbReference type="PANTHER" id="PTHR43968:SF6">
    <property type="entry name" value="GLUTATHIONE S-TRANSFERASE OMEGA"/>
    <property type="match status" value="1"/>
</dbReference>
<evidence type="ECO:0000313" key="3">
    <source>
        <dbReference type="Proteomes" id="UP000502608"/>
    </source>
</evidence>
<proteinExistence type="predicted"/>
<dbReference type="Gene3D" id="3.40.30.10">
    <property type="entry name" value="Glutaredoxin"/>
    <property type="match status" value="1"/>
</dbReference>